<keyword evidence="3 5" id="KW-0408">Iron</keyword>
<protein>
    <recommendedName>
        <fullName evidence="6">Cytochrome b5 heme-binding domain-containing protein</fullName>
    </recommendedName>
</protein>
<gene>
    <name evidence="7" type="ORF">ONB1V03_LOCUS837</name>
</gene>
<dbReference type="GO" id="GO:0046872">
    <property type="term" value="F:metal ion binding"/>
    <property type="evidence" value="ECO:0007669"/>
    <property type="project" value="UniProtKB-UniRule"/>
</dbReference>
<dbReference type="EMBL" id="CAJPVJ010000090">
    <property type="protein sequence ID" value="CAG2160621.1"/>
    <property type="molecule type" value="Genomic_DNA"/>
</dbReference>
<evidence type="ECO:0000259" key="6">
    <source>
        <dbReference type="PROSITE" id="PS50255"/>
    </source>
</evidence>
<dbReference type="PRINTS" id="PR00363">
    <property type="entry name" value="CYTOCHROMEB5"/>
</dbReference>
<dbReference type="SUPFAM" id="SSF55856">
    <property type="entry name" value="Cytochrome b5-like heme/steroid binding domain"/>
    <property type="match status" value="2"/>
</dbReference>
<evidence type="ECO:0000256" key="4">
    <source>
        <dbReference type="ARBA" id="ARBA00038168"/>
    </source>
</evidence>
<name>A0A7R9QB01_9ACAR</name>
<reference evidence="7" key="1">
    <citation type="submission" date="2020-11" db="EMBL/GenBank/DDBJ databases">
        <authorList>
            <person name="Tran Van P."/>
        </authorList>
    </citation>
    <scope>NUCLEOTIDE SEQUENCE</scope>
</reference>
<feature type="domain" description="Cytochrome b5 heme-binding" evidence="6">
    <location>
        <begin position="42"/>
        <end position="117"/>
    </location>
</feature>
<dbReference type="Proteomes" id="UP000728032">
    <property type="component" value="Unassembled WGS sequence"/>
</dbReference>
<keyword evidence="1 5" id="KW-0349">Heme</keyword>
<dbReference type="OrthoDB" id="260519at2759"/>
<dbReference type="AlphaFoldDB" id="A0A7R9QB01"/>
<evidence type="ECO:0000256" key="1">
    <source>
        <dbReference type="ARBA" id="ARBA00022617"/>
    </source>
</evidence>
<evidence type="ECO:0000256" key="3">
    <source>
        <dbReference type="ARBA" id="ARBA00023004"/>
    </source>
</evidence>
<dbReference type="EMBL" id="OC914915">
    <property type="protein sequence ID" value="CAD7637479.1"/>
    <property type="molecule type" value="Genomic_DNA"/>
</dbReference>
<sequence length="119" mass="13958">MSDHKKYKEYTVDEVLKHNTKKSLWIIIRDEVFDVTNDHKKYKEYTVDEVLKHNTKKSLWIIIRDEVFDVTKFVDSHPGGCDPIMNFAGKDSTTVFVGNHSDDAEHMKNQFKIGVIKRT</sequence>
<keyword evidence="2 5" id="KW-0479">Metal-binding</keyword>
<dbReference type="GO" id="GO:0016020">
    <property type="term" value="C:membrane"/>
    <property type="evidence" value="ECO:0007669"/>
    <property type="project" value="TreeGrafter"/>
</dbReference>
<dbReference type="FunFam" id="3.10.120.10:FF:000007">
    <property type="entry name" value="Sulfite oxidase, mitochondrial"/>
    <property type="match status" value="1"/>
</dbReference>
<evidence type="ECO:0000256" key="5">
    <source>
        <dbReference type="RuleBase" id="RU362121"/>
    </source>
</evidence>
<dbReference type="PROSITE" id="PS50255">
    <property type="entry name" value="CYTOCHROME_B5_2"/>
    <property type="match status" value="1"/>
</dbReference>
<dbReference type="InterPro" id="IPR018506">
    <property type="entry name" value="Cyt_B5_heme-BS"/>
</dbReference>
<evidence type="ECO:0000313" key="7">
    <source>
        <dbReference type="EMBL" id="CAD7637479.1"/>
    </source>
</evidence>
<dbReference type="InterPro" id="IPR036400">
    <property type="entry name" value="Cyt_B5-like_heme/steroid_sf"/>
</dbReference>
<evidence type="ECO:0000256" key="2">
    <source>
        <dbReference type="ARBA" id="ARBA00022723"/>
    </source>
</evidence>
<proteinExistence type="inferred from homology"/>
<evidence type="ECO:0000313" key="8">
    <source>
        <dbReference type="Proteomes" id="UP000728032"/>
    </source>
</evidence>
<dbReference type="GO" id="GO:0020037">
    <property type="term" value="F:heme binding"/>
    <property type="evidence" value="ECO:0007669"/>
    <property type="project" value="UniProtKB-UniRule"/>
</dbReference>
<dbReference type="InterPro" id="IPR050668">
    <property type="entry name" value="Cytochrome_b5"/>
</dbReference>
<organism evidence="7">
    <name type="scientific">Oppiella nova</name>
    <dbReference type="NCBI Taxonomy" id="334625"/>
    <lineage>
        <taxon>Eukaryota</taxon>
        <taxon>Metazoa</taxon>
        <taxon>Ecdysozoa</taxon>
        <taxon>Arthropoda</taxon>
        <taxon>Chelicerata</taxon>
        <taxon>Arachnida</taxon>
        <taxon>Acari</taxon>
        <taxon>Acariformes</taxon>
        <taxon>Sarcoptiformes</taxon>
        <taxon>Oribatida</taxon>
        <taxon>Brachypylina</taxon>
        <taxon>Oppioidea</taxon>
        <taxon>Oppiidae</taxon>
        <taxon>Oppiella</taxon>
    </lineage>
</organism>
<keyword evidence="8" id="KW-1185">Reference proteome</keyword>
<dbReference type="PROSITE" id="PS00191">
    <property type="entry name" value="CYTOCHROME_B5_1"/>
    <property type="match status" value="1"/>
</dbReference>
<dbReference type="Gene3D" id="3.10.120.10">
    <property type="entry name" value="Cytochrome b5-like heme/steroid binding domain"/>
    <property type="match status" value="2"/>
</dbReference>
<dbReference type="SMART" id="SM01117">
    <property type="entry name" value="Cyt-b5"/>
    <property type="match status" value="1"/>
</dbReference>
<dbReference type="PANTHER" id="PTHR19359">
    <property type="entry name" value="CYTOCHROME B5"/>
    <property type="match status" value="1"/>
</dbReference>
<dbReference type="InterPro" id="IPR001199">
    <property type="entry name" value="Cyt_B5-like_heme/steroid-bd"/>
</dbReference>
<comment type="similarity">
    <text evidence="4 5">Belongs to the cytochrome b5 family.</text>
</comment>
<dbReference type="Pfam" id="PF00173">
    <property type="entry name" value="Cyt-b5"/>
    <property type="match status" value="2"/>
</dbReference>
<accession>A0A7R9QB01</accession>